<feature type="transmembrane region" description="Helical" evidence="2">
    <location>
        <begin position="116"/>
        <end position="136"/>
    </location>
</feature>
<feature type="transmembrane region" description="Helical" evidence="2">
    <location>
        <begin position="54"/>
        <end position="75"/>
    </location>
</feature>
<keyword evidence="1" id="KW-0677">Repeat</keyword>
<dbReference type="SUPFAM" id="SSF141571">
    <property type="entry name" value="Pentapeptide repeat-like"/>
    <property type="match status" value="1"/>
</dbReference>
<keyword evidence="2" id="KW-0812">Transmembrane</keyword>
<protein>
    <submittedName>
        <fullName evidence="3">Pentapeptide repeat-containing protein</fullName>
    </submittedName>
</protein>
<dbReference type="Gene3D" id="2.160.20.80">
    <property type="entry name" value="E3 ubiquitin-protein ligase SopA"/>
    <property type="match status" value="1"/>
</dbReference>
<feature type="transmembrane region" description="Helical" evidence="2">
    <location>
        <begin position="82"/>
        <end position="104"/>
    </location>
</feature>
<sequence length="391" mass="44020">MIRSGWMRLRSFFFRFFEWWLGFRWISATAGALLIGFGFSRYYWEDVYVTQGSLFSYASTLSIVFGGIIVLPLILRAIRWDGFWWVSGAVVLLALGIGLSWFFWDDLHDKEEPLIVTIRNLSLVIGGFIAMELPIWRSIVGERQTAVAQQQAETAQQGLLNERFQKGAEMLGSENLSVRLGGIYALQHLAEEHSEIYHVQVMELLCAFVRHPTKGKSDGAELDEEEQSPRADVSTIAEFVRKRNSAHIQIERRAKFRLDLRNADLRRLNLNDSDLSEAFLFGSDLSRAWLMRANLSNAQLQGALFSELGSETKGTSYQENFHAKISYAHLDDANISGAVFSSNGVNPALGVLQEEVDMACADPENGPDFRGVRDAKTGKPISWHGKLCEDA</sequence>
<gene>
    <name evidence="3" type="ORF">F4148_02380</name>
</gene>
<dbReference type="PANTHER" id="PTHR47485">
    <property type="entry name" value="THYLAKOID LUMENAL 17.4 KDA PROTEIN, CHLOROPLASTIC"/>
    <property type="match status" value="1"/>
</dbReference>
<organism evidence="3">
    <name type="scientific">Caldilineaceae bacterium SB0675_bin_29</name>
    <dbReference type="NCBI Taxonomy" id="2605266"/>
    <lineage>
        <taxon>Bacteria</taxon>
        <taxon>Bacillati</taxon>
        <taxon>Chloroflexota</taxon>
        <taxon>Caldilineae</taxon>
        <taxon>Caldilineales</taxon>
        <taxon>Caldilineaceae</taxon>
    </lineage>
</organism>
<dbReference type="AlphaFoldDB" id="A0A6B1G3C8"/>
<evidence type="ECO:0000256" key="1">
    <source>
        <dbReference type="ARBA" id="ARBA00022737"/>
    </source>
</evidence>
<proteinExistence type="predicted"/>
<name>A0A6B1G3C8_9CHLR</name>
<dbReference type="InterPro" id="IPR001646">
    <property type="entry name" value="5peptide_repeat"/>
</dbReference>
<dbReference type="EMBL" id="VYDA01000093">
    <property type="protein sequence ID" value="MYH60644.1"/>
    <property type="molecule type" value="Genomic_DNA"/>
</dbReference>
<comment type="caution">
    <text evidence="3">The sequence shown here is derived from an EMBL/GenBank/DDBJ whole genome shotgun (WGS) entry which is preliminary data.</text>
</comment>
<reference evidence="3" key="1">
    <citation type="submission" date="2019-09" db="EMBL/GenBank/DDBJ databases">
        <title>Characterisation of the sponge microbiome using genome-centric metagenomics.</title>
        <authorList>
            <person name="Engelberts J.P."/>
            <person name="Robbins S.J."/>
            <person name="De Goeij J.M."/>
            <person name="Aranda M."/>
            <person name="Bell S.C."/>
            <person name="Webster N.S."/>
        </authorList>
    </citation>
    <scope>NUCLEOTIDE SEQUENCE</scope>
    <source>
        <strain evidence="3">SB0675_bin_29</strain>
    </source>
</reference>
<keyword evidence="2" id="KW-1133">Transmembrane helix</keyword>
<dbReference type="Pfam" id="PF00805">
    <property type="entry name" value="Pentapeptide"/>
    <property type="match status" value="1"/>
</dbReference>
<dbReference type="PANTHER" id="PTHR47485:SF1">
    <property type="entry name" value="THYLAKOID LUMENAL 17.4 KDA PROTEIN, CHLOROPLASTIC"/>
    <property type="match status" value="1"/>
</dbReference>
<evidence type="ECO:0000313" key="3">
    <source>
        <dbReference type="EMBL" id="MYH60644.1"/>
    </source>
</evidence>
<keyword evidence="2" id="KW-0472">Membrane</keyword>
<feature type="transmembrane region" description="Helical" evidence="2">
    <location>
        <begin position="21"/>
        <end position="42"/>
    </location>
</feature>
<evidence type="ECO:0000256" key="2">
    <source>
        <dbReference type="SAM" id="Phobius"/>
    </source>
</evidence>
<accession>A0A6B1G3C8</accession>